<comment type="catalytic activity">
    <reaction evidence="8">
        <text>L-threonyl-[protein] + ATP = O-phospho-L-threonyl-[protein] + ADP + H(+)</text>
        <dbReference type="Rhea" id="RHEA:46608"/>
        <dbReference type="Rhea" id="RHEA-COMP:11060"/>
        <dbReference type="Rhea" id="RHEA-COMP:11605"/>
        <dbReference type="ChEBI" id="CHEBI:15378"/>
        <dbReference type="ChEBI" id="CHEBI:30013"/>
        <dbReference type="ChEBI" id="CHEBI:30616"/>
        <dbReference type="ChEBI" id="CHEBI:61977"/>
        <dbReference type="ChEBI" id="CHEBI:456216"/>
        <dbReference type="EC" id="2.7.11.1"/>
    </reaction>
</comment>
<feature type="compositionally biased region" description="Low complexity" evidence="11">
    <location>
        <begin position="1"/>
        <end position="20"/>
    </location>
</feature>
<feature type="region of interest" description="Disordered" evidence="11">
    <location>
        <begin position="1"/>
        <end position="221"/>
    </location>
</feature>
<keyword evidence="7 10" id="KW-0067">ATP-binding</keyword>
<keyword evidence="6" id="KW-0418">Kinase</keyword>
<evidence type="ECO:0000256" key="4">
    <source>
        <dbReference type="ARBA" id="ARBA00022679"/>
    </source>
</evidence>
<evidence type="ECO:0000256" key="11">
    <source>
        <dbReference type="SAM" id="MobiDB-lite"/>
    </source>
</evidence>
<feature type="compositionally biased region" description="Basic and acidic residues" evidence="11">
    <location>
        <begin position="809"/>
        <end position="819"/>
    </location>
</feature>
<keyword evidence="3" id="KW-0597">Phosphoprotein</keyword>
<evidence type="ECO:0000256" key="2">
    <source>
        <dbReference type="ARBA" id="ARBA00022527"/>
    </source>
</evidence>
<evidence type="ECO:0000256" key="1">
    <source>
        <dbReference type="ARBA" id="ARBA00012513"/>
    </source>
</evidence>
<dbReference type="SMART" id="SM00220">
    <property type="entry name" value="S_TKc"/>
    <property type="match status" value="1"/>
</dbReference>
<evidence type="ECO:0000313" key="14">
    <source>
        <dbReference type="Proteomes" id="UP001320420"/>
    </source>
</evidence>
<feature type="compositionally biased region" description="Polar residues" evidence="11">
    <location>
        <begin position="885"/>
        <end position="894"/>
    </location>
</feature>
<name>A0AAN9V0D3_9PEZI</name>
<dbReference type="PANTHER" id="PTHR24346:SF110">
    <property type="entry name" value="NON-SPECIFIC SERINE_THREONINE PROTEIN KINASE"/>
    <property type="match status" value="1"/>
</dbReference>
<accession>A0AAN9V0D3</accession>
<evidence type="ECO:0000256" key="5">
    <source>
        <dbReference type="ARBA" id="ARBA00022741"/>
    </source>
</evidence>
<keyword evidence="2" id="KW-0723">Serine/threonine-protein kinase</keyword>
<dbReference type="PANTHER" id="PTHR24346">
    <property type="entry name" value="MAP/MICROTUBULE AFFINITY-REGULATING KINASE"/>
    <property type="match status" value="1"/>
</dbReference>
<evidence type="ECO:0000256" key="7">
    <source>
        <dbReference type="ARBA" id="ARBA00022840"/>
    </source>
</evidence>
<feature type="compositionally biased region" description="Polar residues" evidence="11">
    <location>
        <begin position="824"/>
        <end position="834"/>
    </location>
</feature>
<dbReference type="PROSITE" id="PS50011">
    <property type="entry name" value="PROTEIN_KINASE_DOM"/>
    <property type="match status" value="1"/>
</dbReference>
<feature type="compositionally biased region" description="Polar residues" evidence="11">
    <location>
        <begin position="941"/>
        <end position="950"/>
    </location>
</feature>
<evidence type="ECO:0000256" key="10">
    <source>
        <dbReference type="PROSITE-ProRule" id="PRU10141"/>
    </source>
</evidence>
<dbReference type="InterPro" id="IPR017441">
    <property type="entry name" value="Protein_kinase_ATP_BS"/>
</dbReference>
<feature type="compositionally biased region" description="Low complexity" evidence="11">
    <location>
        <begin position="37"/>
        <end position="53"/>
    </location>
</feature>
<dbReference type="InterPro" id="IPR000719">
    <property type="entry name" value="Prot_kinase_dom"/>
</dbReference>
<keyword evidence="5 10" id="KW-0547">Nucleotide-binding</keyword>
<gene>
    <name evidence="13" type="ORF">SLS62_006877</name>
</gene>
<evidence type="ECO:0000256" key="6">
    <source>
        <dbReference type="ARBA" id="ARBA00022777"/>
    </source>
</evidence>
<dbReference type="PROSITE" id="PS00107">
    <property type="entry name" value="PROTEIN_KINASE_ATP"/>
    <property type="match status" value="1"/>
</dbReference>
<protein>
    <recommendedName>
        <fullName evidence="1">non-specific serine/threonine protein kinase</fullName>
        <ecNumber evidence="1">2.7.11.1</ecNumber>
    </recommendedName>
</protein>
<proteinExistence type="predicted"/>
<feature type="compositionally biased region" description="Basic and acidic residues" evidence="11">
    <location>
        <begin position="107"/>
        <end position="119"/>
    </location>
</feature>
<dbReference type="GO" id="GO:0035556">
    <property type="term" value="P:intracellular signal transduction"/>
    <property type="evidence" value="ECO:0007669"/>
    <property type="project" value="TreeGrafter"/>
</dbReference>
<feature type="region of interest" description="Disordered" evidence="11">
    <location>
        <begin position="560"/>
        <end position="1022"/>
    </location>
</feature>
<dbReference type="InterPro" id="IPR008271">
    <property type="entry name" value="Ser/Thr_kinase_AS"/>
</dbReference>
<dbReference type="GO" id="GO:0004674">
    <property type="term" value="F:protein serine/threonine kinase activity"/>
    <property type="evidence" value="ECO:0007669"/>
    <property type="project" value="UniProtKB-KW"/>
</dbReference>
<evidence type="ECO:0000313" key="13">
    <source>
        <dbReference type="EMBL" id="KAK7751193.1"/>
    </source>
</evidence>
<feature type="compositionally biased region" description="Low complexity" evidence="11">
    <location>
        <begin position="763"/>
        <end position="777"/>
    </location>
</feature>
<dbReference type="GO" id="GO:0045033">
    <property type="term" value="P:peroxisome inheritance"/>
    <property type="evidence" value="ECO:0007669"/>
    <property type="project" value="UniProtKB-ARBA"/>
</dbReference>
<dbReference type="FunFam" id="3.30.200.20:FF:000003">
    <property type="entry name" value="Non-specific serine/threonine protein kinase"/>
    <property type="match status" value="1"/>
</dbReference>
<dbReference type="EC" id="2.7.11.1" evidence="1"/>
<dbReference type="Pfam" id="PF00069">
    <property type="entry name" value="Pkinase"/>
    <property type="match status" value="1"/>
</dbReference>
<sequence length="1063" mass="116937">MTSRTTVASPIAAAPATTSPDYDRAGSNRRRHDVPPRTSSTQQGSSGASTSARRAARAEERERATSSPKQTMGEPTRPSTNGRSEQSRGAYDDPSSRSRRAASQHIEPPERSASHKEYRQTVSTTMPVRTHTSSSNTANSKQPSREASEVLNRVIVSRPEEDVDRERERLEEARPQSQQGPDDDDIAPPPIGLNDTHEESRRGGRSRHDHSRREKGSKFGDYYLGNTIGEGEFGKVKLGWKQDGGVQVAIKLIRRDSVGTNPSRLAKIYREVSILRGISHPNIVKLHEMTETERHIGIVLEYASGGELFDYILNHRYLKDNAAKRLFAQLVSGVGYLHKKGIVHRDLKLENLLLDRNRNIIITDFGFANTFDPHDELTEPEEMHLSDRDFIKRMGLDKTKPNAPELVVSDSLYTGRKVDVWSCGVILYAMLAGYLPFDDDPANPEGDNINLLYKYIVNTPLTFPEYVTPHARDLLRRILVPSPRKRADLFEVARHSWLSEYAHVVELITSSTTTSSEIQNTTVPADDDMDSAGLARSASVREPSKPKIAVTAVGDLARKQGKVDSEEGTYAKQQKDSKRRTVQVEYVAPTTQTQRGEPSDASPRGKTKARSPSQGPVEVQDPPQEKVSPRDAPSSRDGYAGSPSQRKPPSSHRNQNVPPARTTSSRGTSDNAYMTPVSGSGVPRPATGGSVQSMTGSRAAGVAARASYGQPLPPAVADTNAIGSIQQPKGSAKNYVISNPIPQESPDLDFGRPSISVPSKFAQVSGFSQGSKQQSGESKGHRRSNTIGEIGGKLFGRSGSLFGGRKKRPDQQQAKESRKYPPVSMSNTMPGESRTSMDSRASRRSFSLGLGKKRSGSVAGSQTSDKPKNHRFSLIRAMGLGREPTSPTTDNSQPDLPIQDPPDVDEYGHYVDQPASHGSSAQHYPEGDYDEAQESPRLRTAPQTSHSQRAPQHERHGYNANKPSPIPSYLQQGAVLNSGSESSIEQPQRRPPNSAPYQSGYDSDQYDPRRYESQSRVLHKNKRFTDAYDEHEYGRPHDHAGSSGAAKRVMDFFRRRGRARGGE</sequence>
<dbReference type="PROSITE" id="PS00108">
    <property type="entry name" value="PROTEIN_KINASE_ST"/>
    <property type="match status" value="1"/>
</dbReference>
<evidence type="ECO:0000256" key="8">
    <source>
        <dbReference type="ARBA" id="ARBA00047899"/>
    </source>
</evidence>
<dbReference type="AlphaFoldDB" id="A0AAN9V0D3"/>
<keyword evidence="14" id="KW-1185">Reference proteome</keyword>
<comment type="caution">
    <text evidence="13">The sequence shown here is derived from an EMBL/GenBank/DDBJ whole genome shotgun (WGS) entry which is preliminary data.</text>
</comment>
<dbReference type="InterPro" id="IPR011009">
    <property type="entry name" value="Kinase-like_dom_sf"/>
</dbReference>
<feature type="compositionally biased region" description="Polar residues" evidence="11">
    <location>
        <begin position="642"/>
        <end position="672"/>
    </location>
</feature>
<feature type="binding site" evidence="10">
    <location>
        <position position="251"/>
    </location>
    <ligand>
        <name>ATP</name>
        <dbReference type="ChEBI" id="CHEBI:30616"/>
    </ligand>
</feature>
<dbReference type="GO" id="GO:0005524">
    <property type="term" value="F:ATP binding"/>
    <property type="evidence" value="ECO:0007669"/>
    <property type="project" value="UniProtKB-UniRule"/>
</dbReference>
<organism evidence="13 14">
    <name type="scientific">Diatrype stigma</name>
    <dbReference type="NCBI Taxonomy" id="117547"/>
    <lineage>
        <taxon>Eukaryota</taxon>
        <taxon>Fungi</taxon>
        <taxon>Dikarya</taxon>
        <taxon>Ascomycota</taxon>
        <taxon>Pezizomycotina</taxon>
        <taxon>Sordariomycetes</taxon>
        <taxon>Xylariomycetidae</taxon>
        <taxon>Xylariales</taxon>
        <taxon>Diatrypaceae</taxon>
        <taxon>Diatrype</taxon>
    </lineage>
</organism>
<feature type="region of interest" description="Disordered" evidence="11">
    <location>
        <begin position="513"/>
        <end position="543"/>
    </location>
</feature>
<keyword evidence="4" id="KW-0808">Transferase</keyword>
<reference evidence="13 14" key="1">
    <citation type="submission" date="2024-02" db="EMBL/GenBank/DDBJ databases">
        <title>De novo assembly and annotation of 12 fungi associated with fruit tree decline syndrome in Ontario, Canada.</title>
        <authorList>
            <person name="Sulman M."/>
            <person name="Ellouze W."/>
            <person name="Ilyukhin E."/>
        </authorList>
    </citation>
    <scope>NUCLEOTIDE SEQUENCE [LARGE SCALE GENOMIC DNA]</scope>
    <source>
        <strain evidence="13 14">M11/M66-122</strain>
    </source>
</reference>
<dbReference type="Proteomes" id="UP001320420">
    <property type="component" value="Unassembled WGS sequence"/>
</dbReference>
<evidence type="ECO:0000256" key="3">
    <source>
        <dbReference type="ARBA" id="ARBA00022553"/>
    </source>
</evidence>
<dbReference type="GO" id="GO:0005737">
    <property type="term" value="C:cytoplasm"/>
    <property type="evidence" value="ECO:0007669"/>
    <property type="project" value="TreeGrafter"/>
</dbReference>
<dbReference type="GO" id="GO:0000011">
    <property type="term" value="P:vacuole inheritance"/>
    <property type="evidence" value="ECO:0007669"/>
    <property type="project" value="UniProtKB-ARBA"/>
</dbReference>
<evidence type="ECO:0000256" key="9">
    <source>
        <dbReference type="ARBA" id="ARBA00048679"/>
    </source>
</evidence>
<dbReference type="SUPFAM" id="SSF56112">
    <property type="entry name" value="Protein kinase-like (PK-like)"/>
    <property type="match status" value="1"/>
</dbReference>
<feature type="compositionally biased region" description="Polar residues" evidence="11">
    <location>
        <begin position="120"/>
        <end position="142"/>
    </location>
</feature>
<dbReference type="EMBL" id="JAKJXP020000053">
    <property type="protein sequence ID" value="KAK7751193.1"/>
    <property type="molecule type" value="Genomic_DNA"/>
</dbReference>
<feature type="compositionally biased region" description="Polar residues" evidence="11">
    <location>
        <begin position="969"/>
        <end position="986"/>
    </location>
</feature>
<evidence type="ECO:0000259" key="12">
    <source>
        <dbReference type="PROSITE" id="PS50011"/>
    </source>
</evidence>
<feature type="compositionally biased region" description="Basic and acidic residues" evidence="11">
    <location>
        <begin position="158"/>
        <end position="174"/>
    </location>
</feature>
<dbReference type="Gene3D" id="1.10.510.10">
    <property type="entry name" value="Transferase(Phosphotransferase) domain 1"/>
    <property type="match status" value="1"/>
</dbReference>
<feature type="domain" description="Protein kinase" evidence="12">
    <location>
        <begin position="222"/>
        <end position="498"/>
    </location>
</feature>
<comment type="catalytic activity">
    <reaction evidence="9">
        <text>L-seryl-[protein] + ATP = O-phospho-L-seryl-[protein] + ADP + H(+)</text>
        <dbReference type="Rhea" id="RHEA:17989"/>
        <dbReference type="Rhea" id="RHEA-COMP:9863"/>
        <dbReference type="Rhea" id="RHEA-COMP:11604"/>
        <dbReference type="ChEBI" id="CHEBI:15378"/>
        <dbReference type="ChEBI" id="CHEBI:29999"/>
        <dbReference type="ChEBI" id="CHEBI:30616"/>
        <dbReference type="ChEBI" id="CHEBI:83421"/>
        <dbReference type="ChEBI" id="CHEBI:456216"/>
        <dbReference type="EC" id="2.7.11.1"/>
    </reaction>
</comment>
<dbReference type="FunFam" id="1.10.510.10:FF:000397">
    <property type="entry name" value="Serine/threonine-protein kinase KIN4"/>
    <property type="match status" value="1"/>
</dbReference>
<feature type="compositionally biased region" description="Low complexity" evidence="11">
    <location>
        <begin position="696"/>
        <end position="707"/>
    </location>
</feature>